<feature type="transmembrane region" description="Helical" evidence="14">
    <location>
        <begin position="334"/>
        <end position="357"/>
    </location>
</feature>
<dbReference type="EMBL" id="JH993019">
    <property type="protein sequence ID" value="EKX41991.1"/>
    <property type="molecule type" value="Genomic_DNA"/>
</dbReference>
<dbReference type="GO" id="GO:0098703">
    <property type="term" value="P:calcium ion import across plasma membrane"/>
    <property type="evidence" value="ECO:0007669"/>
    <property type="project" value="TreeGrafter"/>
</dbReference>
<evidence type="ECO:0000256" key="8">
    <source>
        <dbReference type="ARBA" id="ARBA00022989"/>
    </source>
</evidence>
<feature type="transmembrane region" description="Helical" evidence="14">
    <location>
        <begin position="625"/>
        <end position="650"/>
    </location>
</feature>
<keyword evidence="7" id="KW-0851">Voltage-gated channel</keyword>
<keyword evidence="6" id="KW-0106">Calcium</keyword>
<feature type="transmembrane region" description="Helical" evidence="14">
    <location>
        <begin position="1197"/>
        <end position="1219"/>
    </location>
</feature>
<feature type="domain" description="Ion transport" evidence="15">
    <location>
        <begin position="30"/>
        <end position="364"/>
    </location>
</feature>
<feature type="transmembrane region" description="Helical" evidence="14">
    <location>
        <begin position="1036"/>
        <end position="1054"/>
    </location>
</feature>
<dbReference type="GO" id="GO:0005891">
    <property type="term" value="C:voltage-gated calcium channel complex"/>
    <property type="evidence" value="ECO:0007669"/>
    <property type="project" value="TreeGrafter"/>
</dbReference>
<reference evidence="18" key="2">
    <citation type="submission" date="2012-11" db="EMBL/GenBank/DDBJ databases">
        <authorList>
            <person name="Kuo A."/>
            <person name="Curtis B.A."/>
            <person name="Tanifuji G."/>
            <person name="Burki F."/>
            <person name="Gruber A."/>
            <person name="Irimia M."/>
            <person name="Maruyama S."/>
            <person name="Arias M.C."/>
            <person name="Ball S.G."/>
            <person name="Gile G.H."/>
            <person name="Hirakawa Y."/>
            <person name="Hopkins J.F."/>
            <person name="Rensing S.A."/>
            <person name="Schmutz J."/>
            <person name="Symeonidi A."/>
            <person name="Elias M."/>
            <person name="Eveleigh R.J."/>
            <person name="Herman E.K."/>
            <person name="Klute M.J."/>
            <person name="Nakayama T."/>
            <person name="Obornik M."/>
            <person name="Reyes-Prieto A."/>
            <person name="Armbrust E.V."/>
            <person name="Aves S.J."/>
            <person name="Beiko R.G."/>
            <person name="Coutinho P."/>
            <person name="Dacks J.B."/>
            <person name="Durnford D.G."/>
            <person name="Fast N.M."/>
            <person name="Green B.R."/>
            <person name="Grisdale C."/>
            <person name="Hempe F."/>
            <person name="Henrissat B."/>
            <person name="Hoppner M.P."/>
            <person name="Ishida K.-I."/>
            <person name="Kim E."/>
            <person name="Koreny L."/>
            <person name="Kroth P.G."/>
            <person name="Liu Y."/>
            <person name="Malik S.-B."/>
            <person name="Maier U.G."/>
            <person name="McRose D."/>
            <person name="Mock T."/>
            <person name="Neilson J.A."/>
            <person name="Onodera N.T."/>
            <person name="Poole A.M."/>
            <person name="Pritham E.J."/>
            <person name="Richards T.A."/>
            <person name="Rocap G."/>
            <person name="Roy S.W."/>
            <person name="Sarai C."/>
            <person name="Schaack S."/>
            <person name="Shirato S."/>
            <person name="Slamovits C.H."/>
            <person name="Spencer D.F."/>
            <person name="Suzuki S."/>
            <person name="Worden A.Z."/>
            <person name="Zauner S."/>
            <person name="Barry K."/>
            <person name="Bell C."/>
            <person name="Bharti A.K."/>
            <person name="Crow J.A."/>
            <person name="Grimwood J."/>
            <person name="Kramer R."/>
            <person name="Lindquist E."/>
            <person name="Lucas S."/>
            <person name="Salamov A."/>
            <person name="McFadden G.I."/>
            <person name="Lane C.E."/>
            <person name="Keeling P.J."/>
            <person name="Gray M.W."/>
            <person name="Grigoriev I.V."/>
            <person name="Archibald J.M."/>
        </authorList>
    </citation>
    <scope>NUCLEOTIDE SEQUENCE</scope>
    <source>
        <strain evidence="18">CCMP2712</strain>
    </source>
</reference>
<dbReference type="eggNOG" id="KOG2301">
    <property type="taxonomic scope" value="Eukaryota"/>
</dbReference>
<dbReference type="STRING" id="905079.L1J0F9"/>
<dbReference type="EnsemblProtists" id="EKX41991">
    <property type="protein sequence ID" value="EKX41991"/>
    <property type="gene ID" value="GUITHDRAFT_164211"/>
</dbReference>
<feature type="transmembrane region" description="Helical" evidence="14">
    <location>
        <begin position="965"/>
        <end position="984"/>
    </location>
</feature>
<proteinExistence type="predicted"/>
<comment type="subcellular location">
    <subcellularLocation>
        <location evidence="1">Membrane</location>
        <topology evidence="1">Multi-pass membrane protein</topology>
    </subcellularLocation>
</comment>
<dbReference type="HOGENOM" id="CLU_000540_5_3_1"/>
<keyword evidence="9" id="KW-0406">Ion transport</keyword>
<dbReference type="InterPro" id="IPR005821">
    <property type="entry name" value="Ion_trans_dom"/>
</dbReference>
<reference evidence="16 18" key="1">
    <citation type="journal article" date="2012" name="Nature">
        <title>Algal genomes reveal evolutionary mosaicism and the fate of nucleomorphs.</title>
        <authorList>
            <consortium name="DOE Joint Genome Institute"/>
            <person name="Curtis B.A."/>
            <person name="Tanifuji G."/>
            <person name="Burki F."/>
            <person name="Gruber A."/>
            <person name="Irimia M."/>
            <person name="Maruyama S."/>
            <person name="Arias M.C."/>
            <person name="Ball S.G."/>
            <person name="Gile G.H."/>
            <person name="Hirakawa Y."/>
            <person name="Hopkins J.F."/>
            <person name="Kuo A."/>
            <person name="Rensing S.A."/>
            <person name="Schmutz J."/>
            <person name="Symeonidi A."/>
            <person name="Elias M."/>
            <person name="Eveleigh R.J."/>
            <person name="Herman E.K."/>
            <person name="Klute M.J."/>
            <person name="Nakayama T."/>
            <person name="Obornik M."/>
            <person name="Reyes-Prieto A."/>
            <person name="Armbrust E.V."/>
            <person name="Aves S.J."/>
            <person name="Beiko R.G."/>
            <person name="Coutinho P."/>
            <person name="Dacks J.B."/>
            <person name="Durnford D.G."/>
            <person name="Fast N.M."/>
            <person name="Green B.R."/>
            <person name="Grisdale C.J."/>
            <person name="Hempel F."/>
            <person name="Henrissat B."/>
            <person name="Hoppner M.P."/>
            <person name="Ishida K."/>
            <person name="Kim E."/>
            <person name="Koreny L."/>
            <person name="Kroth P.G."/>
            <person name="Liu Y."/>
            <person name="Malik S.B."/>
            <person name="Maier U.G."/>
            <person name="McRose D."/>
            <person name="Mock T."/>
            <person name="Neilson J.A."/>
            <person name="Onodera N.T."/>
            <person name="Poole A.M."/>
            <person name="Pritham E.J."/>
            <person name="Richards T.A."/>
            <person name="Rocap G."/>
            <person name="Roy S.W."/>
            <person name="Sarai C."/>
            <person name="Schaack S."/>
            <person name="Shirato S."/>
            <person name="Slamovits C.H."/>
            <person name="Spencer D.F."/>
            <person name="Suzuki S."/>
            <person name="Worden A.Z."/>
            <person name="Zauner S."/>
            <person name="Barry K."/>
            <person name="Bell C."/>
            <person name="Bharti A.K."/>
            <person name="Crow J.A."/>
            <person name="Grimwood J."/>
            <person name="Kramer R."/>
            <person name="Lindquist E."/>
            <person name="Lucas S."/>
            <person name="Salamov A."/>
            <person name="McFadden G.I."/>
            <person name="Lane C.E."/>
            <person name="Keeling P.J."/>
            <person name="Gray M.W."/>
            <person name="Grigoriev I.V."/>
            <person name="Archibald J.M."/>
        </authorList>
    </citation>
    <scope>NUCLEOTIDE SEQUENCE</scope>
    <source>
        <strain evidence="16 18">CCMP2712</strain>
    </source>
</reference>
<keyword evidence="11" id="KW-0325">Glycoprotein</keyword>
<feature type="compositionally biased region" description="Polar residues" evidence="13">
    <location>
        <begin position="1789"/>
        <end position="1802"/>
    </location>
</feature>
<keyword evidence="2" id="KW-0813">Transport</keyword>
<evidence type="ECO:0000256" key="3">
    <source>
        <dbReference type="ARBA" id="ARBA00022568"/>
    </source>
</evidence>
<feature type="transmembrane region" description="Helical" evidence="14">
    <location>
        <begin position="162"/>
        <end position="195"/>
    </location>
</feature>
<evidence type="ECO:0000313" key="16">
    <source>
        <dbReference type="EMBL" id="EKX41991.1"/>
    </source>
</evidence>
<feature type="transmembrane region" description="Helical" evidence="14">
    <location>
        <begin position="71"/>
        <end position="92"/>
    </location>
</feature>
<keyword evidence="10 14" id="KW-0472">Membrane</keyword>
<dbReference type="PANTHER" id="PTHR45628">
    <property type="entry name" value="VOLTAGE-DEPENDENT CALCIUM CHANNEL TYPE A SUBUNIT ALPHA-1"/>
    <property type="match status" value="1"/>
</dbReference>
<keyword evidence="8 14" id="KW-1133">Transmembrane helix</keyword>
<dbReference type="Gene3D" id="1.10.287.70">
    <property type="match status" value="4"/>
</dbReference>
<feature type="transmembrane region" description="Helical" evidence="14">
    <location>
        <begin position="1319"/>
        <end position="1336"/>
    </location>
</feature>
<evidence type="ECO:0000313" key="17">
    <source>
        <dbReference type="EnsemblProtists" id="EKX41991"/>
    </source>
</evidence>
<dbReference type="Gene3D" id="1.20.120.350">
    <property type="entry name" value="Voltage-gated potassium channels. Chain C"/>
    <property type="match status" value="4"/>
</dbReference>
<feature type="region of interest" description="Disordered" evidence="13">
    <location>
        <begin position="1709"/>
        <end position="1751"/>
    </location>
</feature>
<evidence type="ECO:0000256" key="4">
    <source>
        <dbReference type="ARBA" id="ARBA00022673"/>
    </source>
</evidence>
<keyword evidence="12" id="KW-0407">Ion channel</keyword>
<dbReference type="InterPro" id="IPR050599">
    <property type="entry name" value="VDCC_alpha-1_subunit"/>
</dbReference>
<feature type="transmembrane region" description="Helical" evidence="14">
    <location>
        <begin position="31"/>
        <end position="50"/>
    </location>
</feature>
<feature type="transmembrane region" description="Helical" evidence="14">
    <location>
        <begin position="729"/>
        <end position="749"/>
    </location>
</feature>
<keyword evidence="4" id="KW-0107">Calcium channel</keyword>
<evidence type="ECO:0000256" key="5">
    <source>
        <dbReference type="ARBA" id="ARBA00022692"/>
    </source>
</evidence>
<evidence type="ECO:0000256" key="11">
    <source>
        <dbReference type="ARBA" id="ARBA00023180"/>
    </source>
</evidence>
<evidence type="ECO:0000256" key="14">
    <source>
        <dbReference type="SAM" id="Phobius"/>
    </source>
</evidence>
<dbReference type="Gene3D" id="1.10.238.10">
    <property type="entry name" value="EF-hand"/>
    <property type="match status" value="1"/>
</dbReference>
<feature type="transmembrane region" description="Helical" evidence="14">
    <location>
        <begin position="840"/>
        <end position="863"/>
    </location>
</feature>
<evidence type="ECO:0000256" key="10">
    <source>
        <dbReference type="ARBA" id="ARBA00023136"/>
    </source>
</evidence>
<accession>L1J0F9</accession>
<reference evidence="17" key="3">
    <citation type="submission" date="2015-06" db="UniProtKB">
        <authorList>
            <consortium name="EnsemblProtists"/>
        </authorList>
    </citation>
    <scope>IDENTIFICATION</scope>
</reference>
<keyword evidence="3" id="KW-0109">Calcium transport</keyword>
<feature type="domain" description="Ion transport" evidence="15">
    <location>
        <begin position="965"/>
        <end position="1269"/>
    </location>
</feature>
<feature type="transmembrane region" description="Helical" evidence="14">
    <location>
        <begin position="1429"/>
        <end position="1458"/>
    </location>
</feature>
<dbReference type="Pfam" id="PF00520">
    <property type="entry name" value="Ion_trans"/>
    <property type="match status" value="4"/>
</dbReference>
<name>L1J0F9_GUITC</name>
<evidence type="ECO:0000256" key="13">
    <source>
        <dbReference type="SAM" id="MobiDB-lite"/>
    </source>
</evidence>
<feature type="transmembrane region" description="Helical" evidence="14">
    <location>
        <begin position="1239"/>
        <end position="1262"/>
    </location>
</feature>
<dbReference type="SUPFAM" id="SSF81324">
    <property type="entry name" value="Voltage-gated potassium channels"/>
    <property type="match status" value="4"/>
</dbReference>
<feature type="domain" description="Ion transport" evidence="15">
    <location>
        <begin position="1315"/>
        <end position="1570"/>
    </location>
</feature>
<gene>
    <name evidence="16" type="ORF">GUITHDRAFT_164211</name>
</gene>
<feature type="transmembrane region" description="Helical" evidence="14">
    <location>
        <begin position="670"/>
        <end position="695"/>
    </location>
</feature>
<feature type="transmembrane region" description="Helical" evidence="14">
    <location>
        <begin position="118"/>
        <end position="141"/>
    </location>
</feature>
<keyword evidence="18" id="KW-1185">Reference proteome</keyword>
<evidence type="ECO:0000313" key="18">
    <source>
        <dbReference type="Proteomes" id="UP000011087"/>
    </source>
</evidence>
<evidence type="ECO:0000259" key="15">
    <source>
        <dbReference type="Pfam" id="PF00520"/>
    </source>
</evidence>
<evidence type="ECO:0000256" key="9">
    <source>
        <dbReference type="ARBA" id="ARBA00023065"/>
    </source>
</evidence>
<feature type="transmembrane region" description="Helical" evidence="14">
    <location>
        <begin position="1004"/>
        <end position="1024"/>
    </location>
</feature>
<feature type="transmembrane region" description="Helical" evidence="14">
    <location>
        <begin position="1540"/>
        <end position="1557"/>
    </location>
</feature>
<evidence type="ECO:0000256" key="1">
    <source>
        <dbReference type="ARBA" id="ARBA00004141"/>
    </source>
</evidence>
<organism evidence="16">
    <name type="scientific">Guillardia theta (strain CCMP2712)</name>
    <name type="common">Cryptophyte</name>
    <dbReference type="NCBI Taxonomy" id="905079"/>
    <lineage>
        <taxon>Eukaryota</taxon>
        <taxon>Cryptophyceae</taxon>
        <taxon>Pyrenomonadales</taxon>
        <taxon>Geminigeraceae</taxon>
        <taxon>Guillardia</taxon>
    </lineage>
</organism>
<dbReference type="GO" id="GO:0008331">
    <property type="term" value="F:high voltage-gated calcium channel activity"/>
    <property type="evidence" value="ECO:0007669"/>
    <property type="project" value="TreeGrafter"/>
</dbReference>
<feature type="transmembrane region" description="Helical" evidence="14">
    <location>
        <begin position="1348"/>
        <end position="1367"/>
    </location>
</feature>
<evidence type="ECO:0000256" key="6">
    <source>
        <dbReference type="ARBA" id="ARBA00022837"/>
    </source>
</evidence>
<dbReference type="GeneID" id="17298681"/>
<dbReference type="PaxDb" id="55529-EKX41991"/>
<dbReference type="Proteomes" id="UP000011087">
    <property type="component" value="Unassembled WGS sequence"/>
</dbReference>
<feature type="transmembrane region" description="Helical" evidence="14">
    <location>
        <begin position="1095"/>
        <end position="1117"/>
    </location>
</feature>
<sequence>MHTDQELAEREYTKHFSQERIWLRNFVRSSYFAFIIYALIFFNTILIALNDIKDDYDPTSRLKDVNKIADWLIVSVFTAEMFLKMAALGIGFRPPLSRNVDPELAGYFASAWNRLDSFVVLMSWILIPIANVSGSGVKKLVQIFRLTRPLRALRELRNLKGVSALIETFPVSMASFFDVTCLLLFCLVVFATLALNIWGLEGRFNARCVVDSTDKTRSLQVAGFLQMPSPVLCSGSNCSAGFHCSCTPLVLSDGSIARKPYEYTDPLTGDVGCLRQGTSQPWTNGIETVDPVCPDLGFSCWNNVGLGMYTAFKAVTLENWSQLMWWAQDAGNPTVGWIFFLFLVILVSLNILNLYVACMSNSYRIVKIRKEEELQLQQEEEKLGIHEGIGGTELQELDDPLLAGEKKVTWKDRFQQLLELITADYQIAQNQEVLNPLSHALRRMFLYPNSVDECGNRIPSAIEKMARDREIAITWGPEVCRFRMYALSSDVQLLPELRVEGEETKSGGNEPWGASSSADMTELLEEGVDSTVNKVEVRNVLLKYKRLVEERETNFSLYARIEPVPYADVFILSCIVINAASSCMDHFSGAPVPTKFPASLSCCNPECTVRSDIQCPRGLEQMRSVWFNVIFAFELIFNVFFTVEVGLRVLSWWSFRMYILHQYPSNVIDFLVVFVSDVLFLLQFVVGNLFNASLLRLIRLTRLIRALKSIRQIEIVFNVMSKGFAAFKICIYVFLILLGWHILMALFAMQLFRCPVQDSAVCYRVNASLPCPKFCSQEIQGECYFTYNELWDHCPWSPHQNFNTFANSITQLFFATTTDGSFTSNMQSAMRSSDSVLPGLLFFLVFYFISFYGITNLLICVILDEFEPSDKLKAELQVDDFRKKAVEKLSRRMMREGHSVDDIEQAIEEQRDIDSYIQMMKEEEAKESIAEVWSLSFLHPPQPNATSPELDKNFRWYIRNLVESSLFRVFMMTTILVSTIFLALSSQIPSESVVDSASMSTADLIFFIIFSFEFVVKVIDRGILFEGPGTYFRERWNFLDFFLLLFQGLDLLGLNGMKSFRVLRVLRPFRTLRFLNKVKVLQQLLVAFADSMYQVISLVALWVIAFLVFGVIGMSLFSGQFYSCNDKDFTGGPINPLEQVGSKVGWRENCVGSYVSFKGMDGEFLVSSYSPTGILMPRTWENPSQGMAQATFSFDNFAMACQILYEIAILRGLTTYIYTAGDSTGIGQQPIQQEISPNIFYFVLWILFSGFFVLQMIIGVLIDSINRQTGTALLTTKQRNWVRIKQRMEKLTMLSKLEIPRGFRKVCWLLCNDSRFQNFYSFIILFNIIIMMSESYNQPDWWSNIMDVLNWLFLALYILEIIIKVIAYRREFVEDPWNIFDTLVVGTSILDAILSSGGSKSGIQALRVLRIIRVFRTLRLVRRSPRLMLILNTLISSAPSIAAVCGFILIYVFIFAIIGNQAFAGIKHGNALNHHNNFDSPWNGMLTLFVLITGDGWQGVMRDVAIAAPYCTSSDEVSRLLSLGYNLVDNTVTSDCGNEAAAYIFFDIFIMIGWNILRSMFIAVMMENFFIFKNSFSSSLTEGHLESFRKTWQEMDPGRKGVLPLYMLKPFLRELQGNYNPLGISALESEFRFQTIRTEIALSVKPNAKGVVEVPFNKLLVLLGMYAVGPPALEYTDMISRTREVTWFAKLTAASRFLAIHRGVKTRTRRLEQRKGRSAVSIFADKRKGRKEEEKRTSESKGNKPRPAVASVSELAMSTLASQDLERKLEHLEGFSQKLQNKLFDMDTETNSSATPSTSDSQ</sequence>
<feature type="compositionally biased region" description="Basic and acidic residues" evidence="13">
    <location>
        <begin position="1724"/>
        <end position="1742"/>
    </location>
</feature>
<dbReference type="KEGG" id="gtt:GUITHDRAFT_164211"/>
<feature type="region of interest" description="Disordered" evidence="13">
    <location>
        <begin position="1783"/>
        <end position="1802"/>
    </location>
</feature>
<protein>
    <recommendedName>
        <fullName evidence="15">Ion transport domain-containing protein</fullName>
    </recommendedName>
</protein>
<keyword evidence="5 14" id="KW-0812">Transmembrane</keyword>
<dbReference type="InterPro" id="IPR027359">
    <property type="entry name" value="Volt_channel_dom_sf"/>
</dbReference>
<dbReference type="OrthoDB" id="431720at2759"/>
<dbReference type="RefSeq" id="XP_005828971.1">
    <property type="nucleotide sequence ID" value="XM_005828914.1"/>
</dbReference>
<feature type="domain" description="Ion transport" evidence="15">
    <location>
        <begin position="566"/>
        <end position="867"/>
    </location>
</feature>
<dbReference type="PANTHER" id="PTHR45628:SF7">
    <property type="entry name" value="VOLTAGE-DEPENDENT CALCIUM CHANNEL TYPE A SUBUNIT ALPHA-1"/>
    <property type="match status" value="1"/>
</dbReference>
<evidence type="ECO:0000256" key="7">
    <source>
        <dbReference type="ARBA" id="ARBA00022882"/>
    </source>
</evidence>
<evidence type="ECO:0000256" key="12">
    <source>
        <dbReference type="ARBA" id="ARBA00023303"/>
    </source>
</evidence>
<evidence type="ECO:0000256" key="2">
    <source>
        <dbReference type="ARBA" id="ARBA00022448"/>
    </source>
</evidence>